<sequence length="241" mass="26803">MHSRKESTRTNTWVALVIVIASAALSYWLLDSRDDVNGGAAVSLFSLGLVSALVIGYSRSVSQINALGAQVKFNRLSQEADATRKSLERDRLHLYRMLIPLTLKHPEDEHAIHGVDPRVPALLELDDKVATEGLQADLSQDLARALHRLLHSQYHRILELLPQDASLPASQRTSSGHDFTPAQLGELLDRAEACLERQGEASTSNDDRQRLHNNVRVSRRLLASYHRLDDVTPKAPFDAIV</sequence>
<protein>
    <submittedName>
        <fullName evidence="2">Uncharacterized protein</fullName>
    </submittedName>
</protein>
<name>A0AAU7KDN1_9GAMM</name>
<keyword evidence="1" id="KW-0812">Transmembrane</keyword>
<gene>
    <name evidence="2" type="ORF">NFG58_12900</name>
</gene>
<proteinExistence type="predicted"/>
<dbReference type="AlphaFoldDB" id="A0AAU7KDN1"/>
<evidence type="ECO:0000256" key="1">
    <source>
        <dbReference type="SAM" id="Phobius"/>
    </source>
</evidence>
<keyword evidence="1" id="KW-0472">Membrane</keyword>
<reference evidence="2" key="1">
    <citation type="submission" date="2022-06" db="EMBL/GenBank/DDBJ databases">
        <title>A novel DMS-producing enzyme.</title>
        <authorList>
            <person name="Zhang Y."/>
        </authorList>
    </citation>
    <scope>NUCLEOTIDE SEQUENCE</scope>
    <source>
        <strain evidence="2">RT37</strain>
    </source>
</reference>
<feature type="transmembrane region" description="Helical" evidence="1">
    <location>
        <begin position="12"/>
        <end position="30"/>
    </location>
</feature>
<dbReference type="EMBL" id="CP098827">
    <property type="protein sequence ID" value="XBO69524.1"/>
    <property type="molecule type" value="Genomic_DNA"/>
</dbReference>
<organism evidence="2">
    <name type="scientific">Halomonas sp. RT37</name>
    <dbReference type="NCBI Taxonomy" id="2950872"/>
    <lineage>
        <taxon>Bacteria</taxon>
        <taxon>Pseudomonadati</taxon>
        <taxon>Pseudomonadota</taxon>
        <taxon>Gammaproteobacteria</taxon>
        <taxon>Oceanospirillales</taxon>
        <taxon>Halomonadaceae</taxon>
        <taxon>Halomonas</taxon>
    </lineage>
</organism>
<keyword evidence="1" id="KW-1133">Transmembrane helix</keyword>
<dbReference type="RefSeq" id="WP_124803758.1">
    <property type="nucleotide sequence ID" value="NZ_CP098827.1"/>
</dbReference>
<feature type="transmembrane region" description="Helical" evidence="1">
    <location>
        <begin position="36"/>
        <end position="57"/>
    </location>
</feature>
<evidence type="ECO:0000313" key="2">
    <source>
        <dbReference type="EMBL" id="XBO69524.1"/>
    </source>
</evidence>
<accession>A0AAU7KDN1</accession>